<gene>
    <name evidence="1" type="ordered locus">MTR_7g063750</name>
</gene>
<evidence type="ECO:0000313" key="2">
    <source>
        <dbReference type="EnsemblPlants" id="KEH23008"/>
    </source>
</evidence>
<reference evidence="2" key="3">
    <citation type="submission" date="2015-04" db="UniProtKB">
        <authorList>
            <consortium name="EnsemblPlants"/>
        </authorList>
    </citation>
    <scope>IDENTIFICATION</scope>
    <source>
        <strain evidence="2">cv. Jemalong A17</strain>
    </source>
</reference>
<dbReference type="EMBL" id="CM001223">
    <property type="protein sequence ID" value="KEH23008.1"/>
    <property type="molecule type" value="Genomic_DNA"/>
</dbReference>
<evidence type="ECO:0000313" key="3">
    <source>
        <dbReference type="Proteomes" id="UP000002051"/>
    </source>
</evidence>
<dbReference type="AlphaFoldDB" id="A0A072U1I3"/>
<dbReference type="Proteomes" id="UP000002051">
    <property type="component" value="Unassembled WGS sequence"/>
</dbReference>
<proteinExistence type="predicted"/>
<dbReference type="EnsemblPlants" id="KEH23008">
    <property type="protein sequence ID" value="KEH23008"/>
    <property type="gene ID" value="MTR_7g063750"/>
</dbReference>
<dbReference type="HOGENOM" id="CLU_1268583_0_0_1"/>
<dbReference type="Pfam" id="PF05056">
    <property type="entry name" value="DUF674"/>
    <property type="match status" value="1"/>
</dbReference>
<protein>
    <submittedName>
        <fullName evidence="1">DUF4283 domain protein</fullName>
    </submittedName>
</protein>
<sequence>MQLVNTIATPHAGSPECLVKRPEMYVVTDDLILVPLLSRTSSIYVLQRFKTPINDLEKKVLTIGIEEALKFKLKKKASKTNGFCFLKTTEKKSVLIGDNEITEKLCFGDPNLNVVISDRPSTEQVVEKLVSALDKVASYREVVDEYKFNVESHRNHLHGRLILSKGDPPLKHQDLRAKLNTLWKPLSKWGIVSLGRGFYEFVFSSVEDVKHVRVVLGA</sequence>
<keyword evidence="3" id="KW-1185">Reference proteome</keyword>
<evidence type="ECO:0000313" key="1">
    <source>
        <dbReference type="EMBL" id="KEH23008.1"/>
    </source>
</evidence>
<reference evidence="1 3" key="1">
    <citation type="journal article" date="2011" name="Nature">
        <title>The Medicago genome provides insight into the evolution of rhizobial symbioses.</title>
        <authorList>
            <person name="Young N.D."/>
            <person name="Debelle F."/>
            <person name="Oldroyd G.E."/>
            <person name="Geurts R."/>
            <person name="Cannon S.B."/>
            <person name="Udvardi M.K."/>
            <person name="Benedito V.A."/>
            <person name="Mayer K.F."/>
            <person name="Gouzy J."/>
            <person name="Schoof H."/>
            <person name="Van de Peer Y."/>
            <person name="Proost S."/>
            <person name="Cook D.R."/>
            <person name="Meyers B.C."/>
            <person name="Spannagl M."/>
            <person name="Cheung F."/>
            <person name="De Mita S."/>
            <person name="Krishnakumar V."/>
            <person name="Gundlach H."/>
            <person name="Zhou S."/>
            <person name="Mudge J."/>
            <person name="Bharti A.K."/>
            <person name="Murray J.D."/>
            <person name="Naoumkina M.A."/>
            <person name="Rosen B."/>
            <person name="Silverstein K.A."/>
            <person name="Tang H."/>
            <person name="Rombauts S."/>
            <person name="Zhao P.X."/>
            <person name="Zhou P."/>
            <person name="Barbe V."/>
            <person name="Bardou P."/>
            <person name="Bechner M."/>
            <person name="Bellec A."/>
            <person name="Berger A."/>
            <person name="Berges H."/>
            <person name="Bidwell S."/>
            <person name="Bisseling T."/>
            <person name="Choisne N."/>
            <person name="Couloux A."/>
            <person name="Denny R."/>
            <person name="Deshpande S."/>
            <person name="Dai X."/>
            <person name="Doyle J.J."/>
            <person name="Dudez A.M."/>
            <person name="Farmer A.D."/>
            <person name="Fouteau S."/>
            <person name="Franken C."/>
            <person name="Gibelin C."/>
            <person name="Gish J."/>
            <person name="Goldstein S."/>
            <person name="Gonzalez A.J."/>
            <person name="Green P.J."/>
            <person name="Hallab A."/>
            <person name="Hartog M."/>
            <person name="Hua A."/>
            <person name="Humphray S.J."/>
            <person name="Jeong D.H."/>
            <person name="Jing Y."/>
            <person name="Jocker A."/>
            <person name="Kenton S.M."/>
            <person name="Kim D.J."/>
            <person name="Klee K."/>
            <person name="Lai H."/>
            <person name="Lang C."/>
            <person name="Lin S."/>
            <person name="Macmil S.L."/>
            <person name="Magdelenat G."/>
            <person name="Matthews L."/>
            <person name="McCorrison J."/>
            <person name="Monaghan E.L."/>
            <person name="Mun J.H."/>
            <person name="Najar F.Z."/>
            <person name="Nicholson C."/>
            <person name="Noirot C."/>
            <person name="O'Bleness M."/>
            <person name="Paule C.R."/>
            <person name="Poulain J."/>
            <person name="Prion F."/>
            <person name="Qin B."/>
            <person name="Qu C."/>
            <person name="Retzel E.F."/>
            <person name="Riddle C."/>
            <person name="Sallet E."/>
            <person name="Samain S."/>
            <person name="Samson N."/>
            <person name="Sanders I."/>
            <person name="Saurat O."/>
            <person name="Scarpelli C."/>
            <person name="Schiex T."/>
            <person name="Segurens B."/>
            <person name="Severin A.J."/>
            <person name="Sherrier D.J."/>
            <person name="Shi R."/>
            <person name="Sims S."/>
            <person name="Singer S.R."/>
            <person name="Sinharoy S."/>
            <person name="Sterck L."/>
            <person name="Viollet A."/>
            <person name="Wang B.B."/>
            <person name="Wang K."/>
            <person name="Wang M."/>
            <person name="Wang X."/>
            <person name="Warfsmann J."/>
            <person name="Weissenbach J."/>
            <person name="White D.D."/>
            <person name="White J.D."/>
            <person name="Wiley G.B."/>
            <person name="Wincker P."/>
            <person name="Xing Y."/>
            <person name="Yang L."/>
            <person name="Yao Z."/>
            <person name="Ying F."/>
            <person name="Zhai J."/>
            <person name="Zhou L."/>
            <person name="Zuber A."/>
            <person name="Denarie J."/>
            <person name="Dixon R.A."/>
            <person name="May G.D."/>
            <person name="Schwartz D.C."/>
            <person name="Rogers J."/>
            <person name="Quetier F."/>
            <person name="Town C.D."/>
            <person name="Roe B.A."/>
        </authorList>
    </citation>
    <scope>NUCLEOTIDE SEQUENCE [LARGE SCALE GENOMIC DNA]</scope>
    <source>
        <strain evidence="1">A17</strain>
        <strain evidence="2 3">cv. Jemalong A17</strain>
    </source>
</reference>
<name>A0A072U1I3_MEDTR</name>
<reference evidence="1 3" key="2">
    <citation type="journal article" date="2014" name="BMC Genomics">
        <title>An improved genome release (version Mt4.0) for the model legume Medicago truncatula.</title>
        <authorList>
            <person name="Tang H."/>
            <person name="Krishnakumar V."/>
            <person name="Bidwell S."/>
            <person name="Rosen B."/>
            <person name="Chan A."/>
            <person name="Zhou S."/>
            <person name="Gentzbittel L."/>
            <person name="Childs K.L."/>
            <person name="Yandell M."/>
            <person name="Gundlach H."/>
            <person name="Mayer K.F."/>
            <person name="Schwartz D.C."/>
            <person name="Town C.D."/>
        </authorList>
    </citation>
    <scope>GENOME REANNOTATION</scope>
    <source>
        <strain evidence="1">A17</strain>
        <strain evidence="2 3">cv. Jemalong A17</strain>
    </source>
</reference>
<dbReference type="InterPro" id="IPR007750">
    <property type="entry name" value="DUF674"/>
</dbReference>
<accession>A0A072U1I3</accession>
<organism evidence="1 3">
    <name type="scientific">Medicago truncatula</name>
    <name type="common">Barrel medic</name>
    <name type="synonym">Medicago tribuloides</name>
    <dbReference type="NCBI Taxonomy" id="3880"/>
    <lineage>
        <taxon>Eukaryota</taxon>
        <taxon>Viridiplantae</taxon>
        <taxon>Streptophyta</taxon>
        <taxon>Embryophyta</taxon>
        <taxon>Tracheophyta</taxon>
        <taxon>Spermatophyta</taxon>
        <taxon>Magnoliopsida</taxon>
        <taxon>eudicotyledons</taxon>
        <taxon>Gunneridae</taxon>
        <taxon>Pentapetalae</taxon>
        <taxon>rosids</taxon>
        <taxon>fabids</taxon>
        <taxon>Fabales</taxon>
        <taxon>Fabaceae</taxon>
        <taxon>Papilionoideae</taxon>
        <taxon>50 kb inversion clade</taxon>
        <taxon>NPAAA clade</taxon>
        <taxon>Hologalegina</taxon>
        <taxon>IRL clade</taxon>
        <taxon>Trifolieae</taxon>
        <taxon>Medicago</taxon>
    </lineage>
</organism>